<accession>A0A8J2N765</accession>
<reference evidence="2" key="1">
    <citation type="submission" date="2021-05" db="EMBL/GenBank/DDBJ databases">
        <authorList>
            <person name="Khan N."/>
        </authorList>
    </citation>
    <scope>NUCLEOTIDE SEQUENCE</scope>
</reference>
<protein>
    <submittedName>
        <fullName evidence="2">Uncharacterized protein</fullName>
    </submittedName>
</protein>
<dbReference type="EMBL" id="CAJSTJ010000066">
    <property type="protein sequence ID" value="CAG7555726.1"/>
    <property type="molecule type" value="Genomic_DNA"/>
</dbReference>
<dbReference type="AlphaFoldDB" id="A0A8J2N765"/>
<evidence type="ECO:0000313" key="2">
    <source>
        <dbReference type="EMBL" id="CAG7555726.1"/>
    </source>
</evidence>
<organism evidence="2 3">
    <name type="scientific">Fusarium equiseti</name>
    <name type="common">Fusarium scirpi</name>
    <dbReference type="NCBI Taxonomy" id="61235"/>
    <lineage>
        <taxon>Eukaryota</taxon>
        <taxon>Fungi</taxon>
        <taxon>Dikarya</taxon>
        <taxon>Ascomycota</taxon>
        <taxon>Pezizomycotina</taxon>
        <taxon>Sordariomycetes</taxon>
        <taxon>Hypocreomycetidae</taxon>
        <taxon>Hypocreales</taxon>
        <taxon>Nectriaceae</taxon>
        <taxon>Fusarium</taxon>
        <taxon>Fusarium incarnatum-equiseti species complex</taxon>
    </lineage>
</organism>
<proteinExistence type="predicted"/>
<feature type="region of interest" description="Disordered" evidence="1">
    <location>
        <begin position="1"/>
        <end position="30"/>
    </location>
</feature>
<comment type="caution">
    <text evidence="2">The sequence shown here is derived from an EMBL/GenBank/DDBJ whole genome shotgun (WGS) entry which is preliminary data.</text>
</comment>
<sequence>MADSNNTDGGQMNPRQQQAEDSAGNDGRSLVHLLPHLSPVGTQIFELRAISRHVINSKHWHGTDENGHQIINFMHWFTDDEHDGPPVNTITFPDGTTRFLSGANNGQDAEVAETETAD</sequence>
<feature type="compositionally biased region" description="Polar residues" evidence="1">
    <location>
        <begin position="1"/>
        <end position="20"/>
    </location>
</feature>
<evidence type="ECO:0000256" key="1">
    <source>
        <dbReference type="SAM" id="MobiDB-lite"/>
    </source>
</evidence>
<evidence type="ECO:0000313" key="3">
    <source>
        <dbReference type="Proteomes" id="UP000693738"/>
    </source>
</evidence>
<name>A0A8J2N765_FUSEQ</name>
<gene>
    <name evidence="2" type="ORF">FEQUK3_LOCUS1456</name>
</gene>
<dbReference type="Proteomes" id="UP000693738">
    <property type="component" value="Unassembled WGS sequence"/>
</dbReference>